<gene>
    <name evidence="1" type="ORF">H5410_015337</name>
</gene>
<dbReference type="Proteomes" id="UP000824120">
    <property type="component" value="Chromosome 3"/>
</dbReference>
<protein>
    <submittedName>
        <fullName evidence="1">Uncharacterized protein</fullName>
    </submittedName>
</protein>
<proteinExistence type="predicted"/>
<keyword evidence="2" id="KW-1185">Reference proteome</keyword>
<accession>A0A9J5ZTH5</accession>
<feature type="non-terminal residue" evidence="1">
    <location>
        <position position="1"/>
    </location>
</feature>
<sequence length="76" mass="8604">MVISLILLHLCPRDERNNLKDFEFRGVRESTSSGDEDRFSYTVNMSAFFSSGPVKGTYLHHKKIKASQGIKITAKV</sequence>
<evidence type="ECO:0000313" key="1">
    <source>
        <dbReference type="EMBL" id="KAG5615513.1"/>
    </source>
</evidence>
<dbReference type="AlphaFoldDB" id="A0A9J5ZTH5"/>
<dbReference type="EMBL" id="JACXVP010000003">
    <property type="protein sequence ID" value="KAG5615513.1"/>
    <property type="molecule type" value="Genomic_DNA"/>
</dbReference>
<name>A0A9J5ZTH5_SOLCO</name>
<comment type="caution">
    <text evidence="1">The sequence shown here is derived from an EMBL/GenBank/DDBJ whole genome shotgun (WGS) entry which is preliminary data.</text>
</comment>
<organism evidence="1 2">
    <name type="scientific">Solanum commersonii</name>
    <name type="common">Commerson's wild potato</name>
    <name type="synonym">Commerson's nightshade</name>
    <dbReference type="NCBI Taxonomy" id="4109"/>
    <lineage>
        <taxon>Eukaryota</taxon>
        <taxon>Viridiplantae</taxon>
        <taxon>Streptophyta</taxon>
        <taxon>Embryophyta</taxon>
        <taxon>Tracheophyta</taxon>
        <taxon>Spermatophyta</taxon>
        <taxon>Magnoliopsida</taxon>
        <taxon>eudicotyledons</taxon>
        <taxon>Gunneridae</taxon>
        <taxon>Pentapetalae</taxon>
        <taxon>asterids</taxon>
        <taxon>lamiids</taxon>
        <taxon>Solanales</taxon>
        <taxon>Solanaceae</taxon>
        <taxon>Solanoideae</taxon>
        <taxon>Solaneae</taxon>
        <taxon>Solanum</taxon>
    </lineage>
</organism>
<reference evidence="1 2" key="1">
    <citation type="submission" date="2020-09" db="EMBL/GenBank/DDBJ databases">
        <title>De no assembly of potato wild relative species, Solanum commersonii.</title>
        <authorList>
            <person name="Cho K."/>
        </authorList>
    </citation>
    <scope>NUCLEOTIDE SEQUENCE [LARGE SCALE GENOMIC DNA]</scope>
    <source>
        <strain evidence="1">LZ3.2</strain>
        <tissue evidence="1">Leaf</tissue>
    </source>
</reference>
<evidence type="ECO:0000313" key="2">
    <source>
        <dbReference type="Proteomes" id="UP000824120"/>
    </source>
</evidence>
<dbReference type="OrthoDB" id="4928at2759"/>